<dbReference type="GO" id="GO:0003939">
    <property type="term" value="F:L-iditol 2-dehydrogenase (NAD+) activity"/>
    <property type="evidence" value="ECO:0007669"/>
    <property type="project" value="TreeGrafter"/>
</dbReference>
<dbReference type="PANTHER" id="PTHR43161:SF9">
    <property type="entry name" value="SORBITOL DEHYDROGENASE"/>
    <property type="match status" value="1"/>
</dbReference>
<dbReference type="GO" id="GO:0046872">
    <property type="term" value="F:metal ion binding"/>
    <property type="evidence" value="ECO:0007669"/>
    <property type="project" value="UniProtKB-KW"/>
</dbReference>
<organism evidence="7 8">
    <name type="scientific">Diabrotica balteata</name>
    <name type="common">Banded cucumber beetle</name>
    <dbReference type="NCBI Taxonomy" id="107213"/>
    <lineage>
        <taxon>Eukaryota</taxon>
        <taxon>Metazoa</taxon>
        <taxon>Ecdysozoa</taxon>
        <taxon>Arthropoda</taxon>
        <taxon>Hexapoda</taxon>
        <taxon>Insecta</taxon>
        <taxon>Pterygota</taxon>
        <taxon>Neoptera</taxon>
        <taxon>Endopterygota</taxon>
        <taxon>Coleoptera</taxon>
        <taxon>Polyphaga</taxon>
        <taxon>Cucujiformia</taxon>
        <taxon>Chrysomeloidea</taxon>
        <taxon>Chrysomelidae</taxon>
        <taxon>Galerucinae</taxon>
        <taxon>Diabroticina</taxon>
        <taxon>Diabroticites</taxon>
        <taxon>Diabrotica</taxon>
    </lineage>
</organism>
<reference evidence="7" key="1">
    <citation type="submission" date="2022-01" db="EMBL/GenBank/DDBJ databases">
        <authorList>
            <person name="King R."/>
        </authorList>
    </citation>
    <scope>NUCLEOTIDE SEQUENCE</scope>
</reference>
<keyword evidence="3" id="KW-0479">Metal-binding</keyword>
<dbReference type="EMBL" id="OU898284">
    <property type="protein sequence ID" value="CAG9841087.1"/>
    <property type="molecule type" value="Genomic_DNA"/>
</dbReference>
<dbReference type="Gene3D" id="3.90.180.10">
    <property type="entry name" value="Medium-chain alcohol dehydrogenases, catalytic domain"/>
    <property type="match status" value="1"/>
</dbReference>
<dbReference type="OrthoDB" id="1879366at2759"/>
<name>A0A9N9TC25_DIABA</name>
<proteinExistence type="inferred from homology"/>
<dbReference type="InterPro" id="IPR011032">
    <property type="entry name" value="GroES-like_sf"/>
</dbReference>
<dbReference type="Pfam" id="PF08240">
    <property type="entry name" value="ADH_N"/>
    <property type="match status" value="1"/>
</dbReference>
<dbReference type="GO" id="GO:0006062">
    <property type="term" value="P:sorbitol catabolic process"/>
    <property type="evidence" value="ECO:0007669"/>
    <property type="project" value="TreeGrafter"/>
</dbReference>
<dbReference type="PANTHER" id="PTHR43161">
    <property type="entry name" value="SORBITOL DEHYDROGENASE"/>
    <property type="match status" value="1"/>
</dbReference>
<dbReference type="SUPFAM" id="SSF50129">
    <property type="entry name" value="GroES-like"/>
    <property type="match status" value="1"/>
</dbReference>
<dbReference type="Proteomes" id="UP001153709">
    <property type="component" value="Chromosome 9"/>
</dbReference>
<evidence type="ECO:0000256" key="3">
    <source>
        <dbReference type="ARBA" id="ARBA00022723"/>
    </source>
</evidence>
<evidence type="ECO:0000256" key="1">
    <source>
        <dbReference type="ARBA" id="ARBA00001947"/>
    </source>
</evidence>
<keyword evidence="5" id="KW-0560">Oxidoreductase</keyword>
<evidence type="ECO:0000259" key="6">
    <source>
        <dbReference type="Pfam" id="PF08240"/>
    </source>
</evidence>
<evidence type="ECO:0000256" key="2">
    <source>
        <dbReference type="ARBA" id="ARBA00008072"/>
    </source>
</evidence>
<comment type="cofactor">
    <cofactor evidence="1">
        <name>Zn(2+)</name>
        <dbReference type="ChEBI" id="CHEBI:29105"/>
    </cofactor>
</comment>
<keyword evidence="4" id="KW-0862">Zinc</keyword>
<dbReference type="InterPro" id="IPR013154">
    <property type="entry name" value="ADH-like_N"/>
</dbReference>
<sequence length="106" mass="11767">MEVVGIFGSDVRYWLDVRSKPFILEAPMVMCHEAPGTVIKCGPDEKSLEPGDRAAIEPEVPSGLIRLYCVAATRAYGAQKILNTDVMDYRLKLAKKMGANLYAEYI</sequence>
<comment type="similarity">
    <text evidence="2">Belongs to the zinc-containing alcohol dehydrogenase family.</text>
</comment>
<feature type="domain" description="Alcohol dehydrogenase-like N-terminal" evidence="6">
    <location>
        <begin position="2"/>
        <end position="62"/>
    </location>
</feature>
<evidence type="ECO:0000313" key="8">
    <source>
        <dbReference type="Proteomes" id="UP001153709"/>
    </source>
</evidence>
<evidence type="ECO:0000256" key="4">
    <source>
        <dbReference type="ARBA" id="ARBA00022833"/>
    </source>
</evidence>
<accession>A0A9N9TC25</accession>
<evidence type="ECO:0000313" key="7">
    <source>
        <dbReference type="EMBL" id="CAG9841087.1"/>
    </source>
</evidence>
<evidence type="ECO:0000256" key="5">
    <source>
        <dbReference type="ARBA" id="ARBA00023002"/>
    </source>
</evidence>
<gene>
    <name evidence="7" type="ORF">DIABBA_LOCUS13679</name>
</gene>
<protein>
    <recommendedName>
        <fullName evidence="6">Alcohol dehydrogenase-like N-terminal domain-containing protein</fullName>
    </recommendedName>
</protein>
<dbReference type="AlphaFoldDB" id="A0A9N9TC25"/>
<keyword evidence="8" id="KW-1185">Reference proteome</keyword>